<dbReference type="PANTHER" id="PTHR12703:SF4">
    <property type="entry name" value="TRANSMEMBRANE PROTEIN 33"/>
    <property type="match status" value="1"/>
</dbReference>
<evidence type="ECO:0000313" key="9">
    <source>
        <dbReference type="Proteomes" id="UP000789706"/>
    </source>
</evidence>
<accession>A0A9N9CEN8</accession>
<evidence type="ECO:0000256" key="3">
    <source>
        <dbReference type="ARBA" id="ARBA00022692"/>
    </source>
</evidence>
<keyword evidence="4 7" id="KW-1133">Transmembrane helix</keyword>
<evidence type="ECO:0000256" key="5">
    <source>
        <dbReference type="ARBA" id="ARBA00023136"/>
    </source>
</evidence>
<gene>
    <name evidence="8" type="ORF">DEBURN_LOCUS9509</name>
</gene>
<dbReference type="InterPro" id="IPR051645">
    <property type="entry name" value="PER33/POM33_regulator"/>
</dbReference>
<dbReference type="Pfam" id="PF03661">
    <property type="entry name" value="TMEM33_Pom33"/>
    <property type="match status" value="1"/>
</dbReference>
<dbReference type="Proteomes" id="UP000789706">
    <property type="component" value="Unassembled WGS sequence"/>
</dbReference>
<dbReference type="EMBL" id="CAJVPK010001871">
    <property type="protein sequence ID" value="CAG8600817.1"/>
    <property type="molecule type" value="Genomic_DNA"/>
</dbReference>
<evidence type="ECO:0000313" key="8">
    <source>
        <dbReference type="EMBL" id="CAG8600817.1"/>
    </source>
</evidence>
<feature type="transmembrane region" description="Helical" evidence="7">
    <location>
        <begin position="114"/>
        <end position="135"/>
    </location>
</feature>
<keyword evidence="3 7" id="KW-0812">Transmembrane</keyword>
<evidence type="ECO:0000256" key="6">
    <source>
        <dbReference type="SAM" id="MobiDB-lite"/>
    </source>
</evidence>
<comment type="similarity">
    <text evidence="2">Belongs to the PER33/POM33 family.</text>
</comment>
<proteinExistence type="inferred from homology"/>
<evidence type="ECO:0000256" key="2">
    <source>
        <dbReference type="ARBA" id="ARBA00007322"/>
    </source>
</evidence>
<feature type="region of interest" description="Disordered" evidence="6">
    <location>
        <begin position="191"/>
        <end position="230"/>
    </location>
</feature>
<name>A0A9N9CEN8_9GLOM</name>
<dbReference type="GO" id="GO:0016020">
    <property type="term" value="C:membrane"/>
    <property type="evidence" value="ECO:0007669"/>
    <property type="project" value="UniProtKB-SubCell"/>
</dbReference>
<dbReference type="GO" id="GO:0071786">
    <property type="term" value="P:endoplasmic reticulum tubular network organization"/>
    <property type="evidence" value="ECO:0007669"/>
    <property type="project" value="TreeGrafter"/>
</dbReference>
<keyword evidence="9" id="KW-1185">Reference proteome</keyword>
<evidence type="ECO:0000256" key="7">
    <source>
        <dbReference type="SAM" id="Phobius"/>
    </source>
</evidence>
<comment type="subcellular location">
    <subcellularLocation>
        <location evidence="1">Membrane</location>
        <topology evidence="1">Multi-pass membrane protein</topology>
    </subcellularLocation>
</comment>
<dbReference type="PANTHER" id="PTHR12703">
    <property type="entry name" value="TRANSMEMBRANE PROTEIN 33"/>
    <property type="match status" value="1"/>
</dbReference>
<reference evidence="8" key="1">
    <citation type="submission" date="2021-06" db="EMBL/GenBank/DDBJ databases">
        <authorList>
            <person name="Kallberg Y."/>
            <person name="Tangrot J."/>
            <person name="Rosling A."/>
        </authorList>
    </citation>
    <scope>NUCLEOTIDE SEQUENCE</scope>
    <source>
        <strain evidence="8">AZ414A</strain>
    </source>
</reference>
<evidence type="ECO:0000256" key="4">
    <source>
        <dbReference type="ARBA" id="ARBA00022989"/>
    </source>
</evidence>
<keyword evidence="5 7" id="KW-0472">Membrane</keyword>
<protein>
    <submittedName>
        <fullName evidence="8">11952_t:CDS:1</fullName>
    </submittedName>
</protein>
<comment type="caution">
    <text evidence="8">The sequence shown here is derived from an EMBL/GenBank/DDBJ whole genome shotgun (WGS) entry which is preliminary data.</text>
</comment>
<organism evidence="8 9">
    <name type="scientific">Diversispora eburnea</name>
    <dbReference type="NCBI Taxonomy" id="1213867"/>
    <lineage>
        <taxon>Eukaryota</taxon>
        <taxon>Fungi</taxon>
        <taxon>Fungi incertae sedis</taxon>
        <taxon>Mucoromycota</taxon>
        <taxon>Glomeromycotina</taxon>
        <taxon>Glomeromycetes</taxon>
        <taxon>Diversisporales</taxon>
        <taxon>Diversisporaceae</taxon>
        <taxon>Diversispora</taxon>
    </lineage>
</organism>
<dbReference type="GO" id="GO:0005783">
    <property type="term" value="C:endoplasmic reticulum"/>
    <property type="evidence" value="ECO:0007669"/>
    <property type="project" value="TreeGrafter"/>
</dbReference>
<dbReference type="OrthoDB" id="5581259at2759"/>
<evidence type="ECO:0000256" key="1">
    <source>
        <dbReference type="ARBA" id="ARBA00004141"/>
    </source>
</evidence>
<feature type="transmembrane region" description="Helical" evidence="7">
    <location>
        <begin position="23"/>
        <end position="46"/>
    </location>
</feature>
<dbReference type="GO" id="GO:0061024">
    <property type="term" value="P:membrane organization"/>
    <property type="evidence" value="ECO:0007669"/>
    <property type="project" value="TreeGrafter"/>
</dbReference>
<dbReference type="AlphaFoldDB" id="A0A9N9CEN8"/>
<sequence length="346" mass="39178">MAQQQQIASRLWTLAKLNRDENVFYLGLAVLWFFNTPVIVTILPYATFSLFHLITYFRTNILQTFFPQSRQSHSSRESHSSRAPKLSQYEKWANSASKFISTWVHQNYDQAMRIVSFFEVVVITSMLIWNVLTFYMNKFTTQTFRDVGNYLDRLLLPPSANPNIPPFVTKAYQHAKSAVIWAGLLSTTTSSPTTPTSVGSSSSNASFSSGPPGPALPSLRPTPEHIPVNNFNSQEVETYLNTGWKEAVERHYANSSSEPDKTEMYNAGKAWGPRGGPVWGHKPHLMANGNDFFTELRKSSPNVQVSNAQPATANMKRMSSQRRTKVFGRNRDNNGMFGYYHQRINS</sequence>
<dbReference type="InterPro" id="IPR005344">
    <property type="entry name" value="TMEM33/Pom33"/>
</dbReference>
<feature type="compositionally biased region" description="Low complexity" evidence="6">
    <location>
        <begin position="191"/>
        <end position="221"/>
    </location>
</feature>